<organism evidence="3 4">
    <name type="scientific">Geodia barretti</name>
    <name type="common">Barrett's horny sponge</name>
    <dbReference type="NCBI Taxonomy" id="519541"/>
    <lineage>
        <taxon>Eukaryota</taxon>
        <taxon>Metazoa</taxon>
        <taxon>Porifera</taxon>
        <taxon>Demospongiae</taxon>
        <taxon>Heteroscleromorpha</taxon>
        <taxon>Tetractinellida</taxon>
        <taxon>Astrophorina</taxon>
        <taxon>Geodiidae</taxon>
        <taxon>Geodia</taxon>
    </lineage>
</organism>
<dbReference type="AlphaFoldDB" id="A0AA35W0Z5"/>
<evidence type="ECO:0000313" key="4">
    <source>
        <dbReference type="Proteomes" id="UP001174909"/>
    </source>
</evidence>
<sequence length="133" mass="14017">MAEEAAAAGAAEKARELLKSYLGKRFRVEVSDGRIVEGSFVCTDNARNIVLSNCEEFYGKHELEQVEESGRVSSGLDQSRRTLGMAIVPGGHILSISMATNMAAMATETSSTTTETSTGSLGAVDSAQGINLL</sequence>
<name>A0AA35W0Z5_GEOBA</name>
<dbReference type="InterPro" id="IPR010920">
    <property type="entry name" value="LSM_dom_sf"/>
</dbReference>
<dbReference type="PANTHER" id="PTHR10701:SF5">
    <property type="entry name" value="N-ALPHA-ACETYLTRANSFERASE 38, NATC AUXILIARY SUBUNIT"/>
    <property type="match status" value="1"/>
</dbReference>
<dbReference type="Proteomes" id="UP001174909">
    <property type="component" value="Unassembled WGS sequence"/>
</dbReference>
<reference evidence="3" key="1">
    <citation type="submission" date="2023-03" db="EMBL/GenBank/DDBJ databases">
        <authorList>
            <person name="Steffen K."/>
            <person name="Cardenas P."/>
        </authorList>
    </citation>
    <scope>NUCLEOTIDE SEQUENCE</scope>
</reference>
<feature type="domain" description="Sm" evidence="2">
    <location>
        <begin position="13"/>
        <end position="102"/>
    </location>
</feature>
<dbReference type="SMART" id="SM00651">
    <property type="entry name" value="Sm"/>
    <property type="match status" value="1"/>
</dbReference>
<dbReference type="EMBL" id="CASHTH010000498">
    <property type="protein sequence ID" value="CAI8002901.1"/>
    <property type="molecule type" value="Genomic_DNA"/>
</dbReference>
<dbReference type="InterPro" id="IPR034110">
    <property type="entry name" value="LSMD1_Sm"/>
</dbReference>
<dbReference type="SUPFAM" id="SSF50182">
    <property type="entry name" value="Sm-like ribonucleoproteins"/>
    <property type="match status" value="1"/>
</dbReference>
<dbReference type="Gene3D" id="2.30.30.100">
    <property type="match status" value="1"/>
</dbReference>
<evidence type="ECO:0000313" key="3">
    <source>
        <dbReference type="EMBL" id="CAI8002901.1"/>
    </source>
</evidence>
<protein>
    <submittedName>
        <fullName evidence="3">N-alpha-acetyltransferase 38, NatC auxiliary subunit</fullName>
    </submittedName>
</protein>
<dbReference type="InterPro" id="IPR001163">
    <property type="entry name" value="Sm_dom_euk/arc"/>
</dbReference>
<dbReference type="GO" id="GO:0003723">
    <property type="term" value="F:RNA binding"/>
    <property type="evidence" value="ECO:0007669"/>
    <property type="project" value="InterPro"/>
</dbReference>
<evidence type="ECO:0000256" key="1">
    <source>
        <dbReference type="ARBA" id="ARBA00006850"/>
    </source>
</evidence>
<accession>A0AA35W0Z5</accession>
<dbReference type="InterPro" id="IPR050914">
    <property type="entry name" value="snRNP_SmB/NAA38-like"/>
</dbReference>
<keyword evidence="4" id="KW-1185">Reference proteome</keyword>
<evidence type="ECO:0000259" key="2">
    <source>
        <dbReference type="PROSITE" id="PS52002"/>
    </source>
</evidence>
<dbReference type="Pfam" id="PF01423">
    <property type="entry name" value="LSM"/>
    <property type="match status" value="1"/>
</dbReference>
<dbReference type="InterPro" id="IPR047575">
    <property type="entry name" value="Sm"/>
</dbReference>
<dbReference type="CDD" id="cd06168">
    <property type="entry name" value="LSMD1"/>
    <property type="match status" value="1"/>
</dbReference>
<proteinExistence type="inferred from homology"/>
<dbReference type="PROSITE" id="PS52002">
    <property type="entry name" value="SM"/>
    <property type="match status" value="1"/>
</dbReference>
<comment type="caution">
    <text evidence="3">The sequence shown here is derived from an EMBL/GenBank/DDBJ whole genome shotgun (WGS) entry which is preliminary data.</text>
</comment>
<dbReference type="GO" id="GO:0031417">
    <property type="term" value="C:NatC complex"/>
    <property type="evidence" value="ECO:0007669"/>
    <property type="project" value="InterPro"/>
</dbReference>
<comment type="similarity">
    <text evidence="1">Belongs to the snRNP Sm proteins family.</text>
</comment>
<dbReference type="PANTHER" id="PTHR10701">
    <property type="entry name" value="SMALL NUCLEAR RIBONUCLEOPROTEIN-ASSOCIATED PROTEIN B AND N"/>
    <property type="match status" value="1"/>
</dbReference>
<gene>
    <name evidence="3" type="ORF">GBAR_LOCUS3505</name>
</gene>